<gene>
    <name evidence="1" type="ORF">FGL01_19810</name>
</gene>
<reference evidence="1 2" key="1">
    <citation type="submission" date="2019-07" db="EMBL/GenBank/DDBJ databases">
        <title>Whole genome shotgun sequence of Flavobacterium glycines NBRC 105008.</title>
        <authorList>
            <person name="Hosoyama A."/>
            <person name="Uohara A."/>
            <person name="Ohji S."/>
            <person name="Ichikawa N."/>
        </authorList>
    </citation>
    <scope>NUCLEOTIDE SEQUENCE [LARGE SCALE GENOMIC DNA]</scope>
    <source>
        <strain evidence="1 2">NBRC 105008</strain>
    </source>
</reference>
<dbReference type="Proteomes" id="UP000321579">
    <property type="component" value="Unassembled WGS sequence"/>
</dbReference>
<protein>
    <recommendedName>
        <fullName evidence="3">Histidyl-tRNA synthetase</fullName>
    </recommendedName>
</protein>
<evidence type="ECO:0000313" key="2">
    <source>
        <dbReference type="Proteomes" id="UP000321579"/>
    </source>
</evidence>
<evidence type="ECO:0008006" key="3">
    <source>
        <dbReference type="Google" id="ProtNLM"/>
    </source>
</evidence>
<organism evidence="1 2">
    <name type="scientific">Flavobacterium glycines</name>
    <dbReference type="NCBI Taxonomy" id="551990"/>
    <lineage>
        <taxon>Bacteria</taxon>
        <taxon>Pseudomonadati</taxon>
        <taxon>Bacteroidota</taxon>
        <taxon>Flavobacteriia</taxon>
        <taxon>Flavobacteriales</taxon>
        <taxon>Flavobacteriaceae</taxon>
        <taxon>Flavobacterium</taxon>
    </lineage>
</organism>
<accession>A0A511CEZ9</accession>
<proteinExistence type="predicted"/>
<dbReference type="Pfam" id="PF20105">
    <property type="entry name" value="DUF6495"/>
    <property type="match status" value="1"/>
</dbReference>
<evidence type="ECO:0000313" key="1">
    <source>
        <dbReference type="EMBL" id="GEL11242.1"/>
    </source>
</evidence>
<dbReference type="EMBL" id="BJVF01000003">
    <property type="protein sequence ID" value="GEL11242.1"/>
    <property type="molecule type" value="Genomic_DNA"/>
</dbReference>
<dbReference type="AlphaFoldDB" id="A0A511CEZ9"/>
<dbReference type="InterPro" id="IPR045470">
    <property type="entry name" value="DUF6495"/>
</dbReference>
<name>A0A511CEZ9_9FLAO</name>
<sequence>MFLTEIILIQNNVIMKYSRLTKEQFEELHPEFTNFLATQSIDKAEWDKIKEEKPEVAEQELDVFSDLIWEGVLAKAEYLEHFSKNHIFLFQTFDTYVQSIVLKSLVPDVDFLTKEGLQWLSDNMFTETIEMKVGKKVFTEERNTSIFSLIQQGAFLSDGQLFKQINSIIES</sequence>
<comment type="caution">
    <text evidence="1">The sequence shown here is derived from an EMBL/GenBank/DDBJ whole genome shotgun (WGS) entry which is preliminary data.</text>
</comment>